<feature type="transmembrane region" description="Helical" evidence="1">
    <location>
        <begin position="161"/>
        <end position="181"/>
    </location>
</feature>
<gene>
    <name evidence="2" type="ORF">VICG_00795</name>
</gene>
<proteinExistence type="predicted"/>
<dbReference type="HOGENOM" id="CLU_1321808_0_0_1"/>
<evidence type="ECO:0000256" key="1">
    <source>
        <dbReference type="SAM" id="Phobius"/>
    </source>
</evidence>
<sequence>MFINPNYTTRTVSDQSLAVDQSTKNEFNTSFSTISTIMDNRTQPTFVAMALEQLDIENVNIEERLLSNIDTIIIVGKYFRIFMIAVAVIQLISTIIMCKRRKPTLIAPIGSYHTKCATTLASIFNLVMILLDGVVIFCCWKKDYSLHDYSFLLHSGANYCIILFITVLLTMMGYCRGYFFLHVEPLYPIYSSIYYRRCHVWNFYMVCQ</sequence>
<dbReference type="RefSeq" id="XP_007604244.1">
    <property type="nucleotide sequence ID" value="XM_007604182.1"/>
</dbReference>
<keyword evidence="1" id="KW-0472">Membrane</keyword>
<keyword evidence="1" id="KW-0812">Transmembrane</keyword>
<dbReference type="EMBL" id="JH370134">
    <property type="protein sequence ID" value="ELA42152.1"/>
    <property type="molecule type" value="Genomic_DNA"/>
</dbReference>
<dbReference type="InParanoid" id="L2GPC6"/>
<accession>L2GPC6</accession>
<dbReference type="VEuPathDB" id="MicrosporidiaDB:VICG_00795"/>
<keyword evidence="1" id="KW-1133">Transmembrane helix</keyword>
<feature type="transmembrane region" description="Helical" evidence="1">
    <location>
        <begin position="117"/>
        <end position="140"/>
    </location>
</feature>
<keyword evidence="3" id="KW-1185">Reference proteome</keyword>
<organism evidence="2 3">
    <name type="scientific">Vittaforma corneae (strain ATCC 50505)</name>
    <name type="common">Microsporidian parasite</name>
    <name type="synonym">Nosema corneum</name>
    <dbReference type="NCBI Taxonomy" id="993615"/>
    <lineage>
        <taxon>Eukaryota</taxon>
        <taxon>Fungi</taxon>
        <taxon>Fungi incertae sedis</taxon>
        <taxon>Microsporidia</taxon>
        <taxon>Nosematidae</taxon>
        <taxon>Vittaforma</taxon>
    </lineage>
</organism>
<protein>
    <submittedName>
        <fullName evidence="2">Uncharacterized protein</fullName>
    </submittedName>
</protein>
<dbReference type="AlphaFoldDB" id="L2GPC6"/>
<evidence type="ECO:0000313" key="3">
    <source>
        <dbReference type="Proteomes" id="UP000011082"/>
    </source>
</evidence>
<dbReference type="GeneID" id="19881509"/>
<evidence type="ECO:0000313" key="2">
    <source>
        <dbReference type="EMBL" id="ELA42152.1"/>
    </source>
</evidence>
<name>L2GPC6_VITCO</name>
<feature type="transmembrane region" description="Helical" evidence="1">
    <location>
        <begin position="78"/>
        <end position="97"/>
    </location>
</feature>
<reference evidence="3" key="1">
    <citation type="submission" date="2011-05" db="EMBL/GenBank/DDBJ databases">
        <title>The genome sequence of Vittaforma corneae strain ATCC 50505.</title>
        <authorList>
            <consortium name="The Broad Institute Genome Sequencing Platform"/>
            <person name="Cuomo C."/>
            <person name="Didier E."/>
            <person name="Bowers L."/>
            <person name="Young S.K."/>
            <person name="Zeng Q."/>
            <person name="Gargeya S."/>
            <person name="Fitzgerald M."/>
            <person name="Haas B."/>
            <person name="Abouelleil A."/>
            <person name="Alvarado L."/>
            <person name="Arachchi H.M."/>
            <person name="Berlin A."/>
            <person name="Chapman S.B."/>
            <person name="Gearin G."/>
            <person name="Goldberg J."/>
            <person name="Griggs A."/>
            <person name="Gujja S."/>
            <person name="Hansen M."/>
            <person name="Heiman D."/>
            <person name="Howarth C."/>
            <person name="Larimer J."/>
            <person name="Lui A."/>
            <person name="MacDonald P.J.P."/>
            <person name="McCowen C."/>
            <person name="Montmayeur A."/>
            <person name="Murphy C."/>
            <person name="Neiman D."/>
            <person name="Pearson M."/>
            <person name="Priest M."/>
            <person name="Roberts A."/>
            <person name="Saif S."/>
            <person name="Shea T."/>
            <person name="Sisk P."/>
            <person name="Stolte C."/>
            <person name="Sykes S."/>
            <person name="Wortman J."/>
            <person name="Nusbaum C."/>
            <person name="Birren B."/>
        </authorList>
    </citation>
    <scope>NUCLEOTIDE SEQUENCE [LARGE SCALE GENOMIC DNA]</scope>
    <source>
        <strain evidence="3">ATCC 50505</strain>
    </source>
</reference>
<dbReference type="Proteomes" id="UP000011082">
    <property type="component" value="Unassembled WGS sequence"/>
</dbReference>